<organism evidence="1 2">
    <name type="scientific">Engystomops pustulosus</name>
    <name type="common">Tungara frog</name>
    <name type="synonym">Physalaemus pustulosus</name>
    <dbReference type="NCBI Taxonomy" id="76066"/>
    <lineage>
        <taxon>Eukaryota</taxon>
        <taxon>Metazoa</taxon>
        <taxon>Chordata</taxon>
        <taxon>Craniata</taxon>
        <taxon>Vertebrata</taxon>
        <taxon>Euteleostomi</taxon>
        <taxon>Amphibia</taxon>
        <taxon>Batrachia</taxon>
        <taxon>Anura</taxon>
        <taxon>Neobatrachia</taxon>
        <taxon>Hyloidea</taxon>
        <taxon>Leptodactylidae</taxon>
        <taxon>Leiuperinae</taxon>
        <taxon>Engystomops</taxon>
    </lineage>
</organism>
<evidence type="ECO:0000313" key="1">
    <source>
        <dbReference type="EMBL" id="KAG8598316.1"/>
    </source>
</evidence>
<accession>A0AAV7DM99</accession>
<proteinExistence type="predicted"/>
<dbReference type="EMBL" id="WNYA01000001">
    <property type="protein sequence ID" value="KAG8598316.1"/>
    <property type="molecule type" value="Genomic_DNA"/>
</dbReference>
<evidence type="ECO:0000313" key="2">
    <source>
        <dbReference type="Proteomes" id="UP000824782"/>
    </source>
</evidence>
<comment type="caution">
    <text evidence="1">The sequence shown here is derived from an EMBL/GenBank/DDBJ whole genome shotgun (WGS) entry which is preliminary data.</text>
</comment>
<keyword evidence="2" id="KW-1185">Reference proteome</keyword>
<name>A0AAV7DM99_ENGPU</name>
<gene>
    <name evidence="1" type="ORF">GDO81_002561</name>
</gene>
<dbReference type="AlphaFoldDB" id="A0AAV7DM99"/>
<dbReference type="Proteomes" id="UP000824782">
    <property type="component" value="Unassembled WGS sequence"/>
</dbReference>
<sequence>MGSEKHNKFYLYQTLNTNTYLKSIKIVPKYIQFSTMLCTVVGAETRHLLNGQNIPKPPLSIEKTGIKCKCIYQAAIEVNAR</sequence>
<protein>
    <submittedName>
        <fullName evidence="1">Uncharacterized protein</fullName>
    </submittedName>
</protein>
<reference evidence="1" key="1">
    <citation type="thesis" date="2020" institute="ProQuest LLC" country="789 East Eisenhower Parkway, Ann Arbor, MI, USA">
        <title>Comparative Genomics and Chromosome Evolution.</title>
        <authorList>
            <person name="Mudd A.B."/>
        </authorList>
    </citation>
    <scope>NUCLEOTIDE SEQUENCE</scope>
    <source>
        <strain evidence="1">237g6f4</strain>
        <tissue evidence="1">Blood</tissue>
    </source>
</reference>